<feature type="transmembrane region" description="Helical" evidence="2">
    <location>
        <begin position="111"/>
        <end position="134"/>
    </location>
</feature>
<accession>A0A3S4A341</accession>
<evidence type="ECO:0000313" key="4">
    <source>
        <dbReference type="EMBL" id="RWZ68681.1"/>
    </source>
</evidence>
<evidence type="ECO:0000259" key="3">
    <source>
        <dbReference type="PROSITE" id="PS50234"/>
    </source>
</evidence>
<sequence>MTSRERASAPSPTRSPSTTRPSSRVSRRGTCTARRTSPAKPWRHGGEAAVTLVNLWLVLAWLVAALVTAAIVVWLQRRARRRSAEAVPVAHSDRLTTLPAYASALRRYRTLLWTVLVAVVLLVAASAVLSGRLVSLTTVQPELRNRDIVLCLDVSGSMIDYDAQIVETFSELTEEFDGERIGLVLFNASAITSFPLTSDYAYARSQLDALHADLVDPDTDWSFANGTLLGNGSSMIGDGLASCVMRFDDLDTQRSRSIVFATDNYVAGEQIMTLPEAGEFARSKDVVVFGLNPGDVRSLDYIAEFADEMRQVVEATDGTYWALEDPDAVPGIVAQVQERQAERFTGEPVLVVTDEPTLPVLAGFVALAAVMFAGWRLRR</sequence>
<evidence type="ECO:0000256" key="2">
    <source>
        <dbReference type="SAM" id="Phobius"/>
    </source>
</evidence>
<organism evidence="4 5">
    <name type="scientific">Labedella populi</name>
    <dbReference type="NCBI Taxonomy" id="2498850"/>
    <lineage>
        <taxon>Bacteria</taxon>
        <taxon>Bacillati</taxon>
        <taxon>Actinomycetota</taxon>
        <taxon>Actinomycetes</taxon>
        <taxon>Micrococcales</taxon>
        <taxon>Microbacteriaceae</taxon>
        <taxon>Labedella</taxon>
    </lineage>
</organism>
<dbReference type="Gene3D" id="3.40.50.410">
    <property type="entry name" value="von Willebrand factor, type A domain"/>
    <property type="match status" value="1"/>
</dbReference>
<evidence type="ECO:0000313" key="5">
    <source>
        <dbReference type="Proteomes" id="UP000288603"/>
    </source>
</evidence>
<dbReference type="EMBL" id="RZNC01000001">
    <property type="protein sequence ID" value="RWZ68681.1"/>
    <property type="molecule type" value="Genomic_DNA"/>
</dbReference>
<keyword evidence="2" id="KW-0812">Transmembrane</keyword>
<keyword evidence="5" id="KW-1185">Reference proteome</keyword>
<dbReference type="Pfam" id="PF13519">
    <property type="entry name" value="VWA_2"/>
    <property type="match status" value="1"/>
</dbReference>
<feature type="region of interest" description="Disordered" evidence="1">
    <location>
        <begin position="1"/>
        <end position="43"/>
    </location>
</feature>
<protein>
    <submittedName>
        <fullName evidence="4">VWA domain-containing protein</fullName>
    </submittedName>
</protein>
<dbReference type="SMART" id="SM00327">
    <property type="entry name" value="VWA"/>
    <property type="match status" value="1"/>
</dbReference>
<dbReference type="Proteomes" id="UP000288603">
    <property type="component" value="Unassembled WGS sequence"/>
</dbReference>
<keyword evidence="2" id="KW-0472">Membrane</keyword>
<name>A0A3S4A341_9MICO</name>
<feature type="compositionally biased region" description="Low complexity" evidence="1">
    <location>
        <begin position="8"/>
        <end position="24"/>
    </location>
</feature>
<dbReference type="AlphaFoldDB" id="A0A3S4A341"/>
<keyword evidence="2" id="KW-1133">Transmembrane helix</keyword>
<dbReference type="InterPro" id="IPR036465">
    <property type="entry name" value="vWFA_dom_sf"/>
</dbReference>
<evidence type="ECO:0000256" key="1">
    <source>
        <dbReference type="SAM" id="MobiDB-lite"/>
    </source>
</evidence>
<dbReference type="SUPFAM" id="SSF53300">
    <property type="entry name" value="vWA-like"/>
    <property type="match status" value="1"/>
</dbReference>
<dbReference type="OrthoDB" id="4623238at2"/>
<gene>
    <name evidence="4" type="ORF">ELQ92_05665</name>
</gene>
<feature type="transmembrane region" description="Helical" evidence="2">
    <location>
        <begin position="358"/>
        <end position="377"/>
    </location>
</feature>
<reference evidence="4 5" key="1">
    <citation type="submission" date="2018-12" db="EMBL/GenBank/DDBJ databases">
        <authorList>
            <person name="Li F."/>
        </authorList>
    </citation>
    <scope>NUCLEOTIDE SEQUENCE [LARGE SCALE GENOMIC DNA]</scope>
    <source>
        <strain evidence="4 5">8H24J-4-2</strain>
    </source>
</reference>
<comment type="caution">
    <text evidence="4">The sequence shown here is derived from an EMBL/GenBank/DDBJ whole genome shotgun (WGS) entry which is preliminary data.</text>
</comment>
<proteinExistence type="predicted"/>
<dbReference type="PROSITE" id="PS50234">
    <property type="entry name" value="VWFA"/>
    <property type="match status" value="1"/>
</dbReference>
<feature type="transmembrane region" description="Helical" evidence="2">
    <location>
        <begin position="55"/>
        <end position="75"/>
    </location>
</feature>
<dbReference type="InterPro" id="IPR002035">
    <property type="entry name" value="VWF_A"/>
</dbReference>
<feature type="domain" description="VWFA" evidence="3">
    <location>
        <begin position="147"/>
        <end position="336"/>
    </location>
</feature>